<dbReference type="InterPro" id="IPR039445">
    <property type="entry name" value="DauR-like_HTH"/>
</dbReference>
<reference evidence="3 4" key="1">
    <citation type="submission" date="2018-01" db="EMBL/GenBank/DDBJ databases">
        <title>Metagenomic assembled genomes from two thermal pools in the Uzon Caldera, Kamchatka, Russia.</title>
        <authorList>
            <person name="Wilkins L."/>
            <person name="Ettinger C."/>
        </authorList>
    </citation>
    <scope>NUCLEOTIDE SEQUENCE [LARGE SCALE GENOMIC DNA]</scope>
    <source>
        <strain evidence="3">ARK-10</strain>
    </source>
</reference>
<dbReference type="InterPro" id="IPR013559">
    <property type="entry name" value="YheO"/>
</dbReference>
<sequence>MKKILESYKIVVRALKEFFGKNVEIVLHSLIDNKPKIIAIENGEITGRKVGDSLTEAGKYVIEKLKNGIDYYGPYESLSYTRKKLRSITIGIRNKKGDLIGLLCLNMDLSNLETMHKFISYFLTFADSPKEVLSKITSFEYDEAIEKTFDEVYSILSSKVSSKRVDNFSIVSELYNRSFFKLKNSVNFVAKKLNISIYTVYAYIRKLEKERGV</sequence>
<dbReference type="AlphaFoldDB" id="A0A2J6X8B3"/>
<dbReference type="InterPro" id="IPR039446">
    <property type="entry name" value="DauR-like"/>
</dbReference>
<proteinExistence type="predicted"/>
<dbReference type="PANTHER" id="PTHR35568:SF1">
    <property type="entry name" value="TRANSCRIPTIONAL REGULATOR DAUR"/>
    <property type="match status" value="1"/>
</dbReference>
<accession>A0A2J6X8B3</accession>
<evidence type="ECO:0008006" key="5">
    <source>
        <dbReference type="Google" id="ProtNLM"/>
    </source>
</evidence>
<name>A0A2J6X8B3_9BACT</name>
<comment type="caution">
    <text evidence="3">The sequence shown here is derived from an EMBL/GenBank/DDBJ whole genome shotgun (WGS) entry which is preliminary data.</text>
</comment>
<feature type="domain" description="Transcriptional regulator DauR-like HTH" evidence="2">
    <location>
        <begin position="145"/>
        <end position="205"/>
    </location>
</feature>
<dbReference type="Pfam" id="PF08348">
    <property type="entry name" value="PAS_6"/>
    <property type="match status" value="1"/>
</dbReference>
<evidence type="ECO:0000259" key="1">
    <source>
        <dbReference type="Pfam" id="PF08348"/>
    </source>
</evidence>
<evidence type="ECO:0000313" key="3">
    <source>
        <dbReference type="EMBL" id="PMP83383.1"/>
    </source>
</evidence>
<evidence type="ECO:0000313" key="4">
    <source>
        <dbReference type="Proteomes" id="UP000236910"/>
    </source>
</evidence>
<dbReference type="Proteomes" id="UP000236910">
    <property type="component" value="Unassembled WGS sequence"/>
</dbReference>
<evidence type="ECO:0000259" key="2">
    <source>
        <dbReference type="Pfam" id="PF13309"/>
    </source>
</evidence>
<organism evidence="3 4">
    <name type="scientific">Caldisericum exile</name>
    <dbReference type="NCBI Taxonomy" id="693075"/>
    <lineage>
        <taxon>Bacteria</taxon>
        <taxon>Pseudomonadati</taxon>
        <taxon>Caldisericota/Cryosericota group</taxon>
        <taxon>Caldisericota</taxon>
        <taxon>Caldisericia</taxon>
        <taxon>Caldisericales</taxon>
        <taxon>Caldisericaceae</taxon>
        <taxon>Caldisericum</taxon>
    </lineage>
</organism>
<dbReference type="EMBL" id="PNIX01000110">
    <property type="protein sequence ID" value="PMP83383.1"/>
    <property type="molecule type" value="Genomic_DNA"/>
</dbReference>
<gene>
    <name evidence="3" type="ORF">C0175_01865</name>
</gene>
<dbReference type="Pfam" id="PF13309">
    <property type="entry name" value="HTH_22"/>
    <property type="match status" value="1"/>
</dbReference>
<dbReference type="PANTHER" id="PTHR35568">
    <property type="entry name" value="TRANSCRIPTIONAL REGULATOR DAUR"/>
    <property type="match status" value="1"/>
</dbReference>
<protein>
    <recommendedName>
        <fullName evidence="5">Transcriptional regulator</fullName>
    </recommendedName>
</protein>
<feature type="domain" description="YheO-like" evidence="1">
    <location>
        <begin position="5"/>
        <end position="117"/>
    </location>
</feature>